<reference evidence="2 3" key="1">
    <citation type="submission" date="2022-06" db="EMBL/GenBank/DDBJ databases">
        <title>Haloarcula sp. a new haloarchaeum isolate from saline soil.</title>
        <authorList>
            <person name="Strakova D."/>
            <person name="Galisteo C."/>
            <person name="Sanchez-Porro C."/>
            <person name="Ventosa A."/>
        </authorList>
    </citation>
    <scope>NUCLEOTIDE SEQUENCE [LARGE SCALE GENOMIC DNA]</scope>
    <source>
        <strain evidence="2 3">S1CR25-12</strain>
    </source>
</reference>
<evidence type="ECO:0000313" key="3">
    <source>
        <dbReference type="Proteomes" id="UP001259659"/>
    </source>
</evidence>
<dbReference type="EMBL" id="JAMQON010000003">
    <property type="protein sequence ID" value="MDS0259976.1"/>
    <property type="molecule type" value="Genomic_DNA"/>
</dbReference>
<dbReference type="PROSITE" id="PS51257">
    <property type="entry name" value="PROKAR_LIPOPROTEIN"/>
    <property type="match status" value="1"/>
</dbReference>
<name>A0ABU2FCL2_9EURY</name>
<gene>
    <name evidence="2" type="ORF">NDI56_11285</name>
</gene>
<dbReference type="RefSeq" id="WP_310919644.1">
    <property type="nucleotide sequence ID" value="NZ_JAMQON010000003.1"/>
</dbReference>
<evidence type="ECO:0000313" key="2">
    <source>
        <dbReference type="EMBL" id="MDS0259976.1"/>
    </source>
</evidence>
<proteinExistence type="predicted"/>
<protein>
    <recommendedName>
        <fullName evidence="4">Secreted protein</fullName>
    </recommendedName>
</protein>
<comment type="caution">
    <text evidence="2">The sequence shown here is derived from an EMBL/GenBank/DDBJ whole genome shotgun (WGS) entry which is preliminary data.</text>
</comment>
<evidence type="ECO:0000256" key="1">
    <source>
        <dbReference type="SAM" id="Phobius"/>
    </source>
</evidence>
<sequence>MVSRTRLGHLLVTAGVGIALLSPWFGGSTALACPELGGPVYDTFGVHPGGVAITGIDLADGTVEWYDGCNWRTNSFLPLVAGLVVSLAGVVTATRQRLDS</sequence>
<keyword evidence="1" id="KW-0472">Membrane</keyword>
<organism evidence="2 3">
    <name type="scientific">Haloarcula saliterrae</name>
    <dbReference type="NCBI Taxonomy" id="2950534"/>
    <lineage>
        <taxon>Archaea</taxon>
        <taxon>Methanobacteriati</taxon>
        <taxon>Methanobacteriota</taxon>
        <taxon>Stenosarchaea group</taxon>
        <taxon>Halobacteria</taxon>
        <taxon>Halobacteriales</taxon>
        <taxon>Haloarculaceae</taxon>
        <taxon>Haloarcula</taxon>
    </lineage>
</organism>
<keyword evidence="1" id="KW-1133">Transmembrane helix</keyword>
<dbReference type="Proteomes" id="UP001259659">
    <property type="component" value="Unassembled WGS sequence"/>
</dbReference>
<keyword evidence="3" id="KW-1185">Reference proteome</keyword>
<keyword evidence="1" id="KW-0812">Transmembrane</keyword>
<accession>A0ABU2FCL2</accession>
<feature type="transmembrane region" description="Helical" evidence="1">
    <location>
        <begin position="75"/>
        <end position="94"/>
    </location>
</feature>
<evidence type="ECO:0008006" key="4">
    <source>
        <dbReference type="Google" id="ProtNLM"/>
    </source>
</evidence>